<dbReference type="CDD" id="cd16913">
    <property type="entry name" value="YkuD_like"/>
    <property type="match status" value="1"/>
</dbReference>
<name>A0A916WBK8_9HYPH</name>
<proteinExistence type="inferred from homology"/>
<feature type="signal peptide" evidence="9">
    <location>
        <begin position="1"/>
        <end position="45"/>
    </location>
</feature>
<comment type="similarity">
    <text evidence="2">Belongs to the YkuD family.</text>
</comment>
<evidence type="ECO:0000256" key="5">
    <source>
        <dbReference type="ARBA" id="ARBA00022984"/>
    </source>
</evidence>
<dbReference type="GO" id="GO:0008360">
    <property type="term" value="P:regulation of cell shape"/>
    <property type="evidence" value="ECO:0007669"/>
    <property type="project" value="UniProtKB-UniRule"/>
</dbReference>
<feature type="chain" id="PRO_5037549360" evidence="9">
    <location>
        <begin position="46"/>
        <end position="670"/>
    </location>
</feature>
<keyword evidence="9" id="KW-0732">Signal</keyword>
<dbReference type="EMBL" id="BMHH01000003">
    <property type="protein sequence ID" value="GGA85777.1"/>
    <property type="molecule type" value="Genomic_DNA"/>
</dbReference>
<reference evidence="11" key="2">
    <citation type="submission" date="2020-09" db="EMBL/GenBank/DDBJ databases">
        <authorList>
            <person name="Sun Q."/>
            <person name="Zhou Y."/>
        </authorList>
    </citation>
    <scope>NUCLEOTIDE SEQUENCE</scope>
    <source>
        <strain evidence="11">CGMCC 1.15082</strain>
    </source>
</reference>
<evidence type="ECO:0000256" key="6">
    <source>
        <dbReference type="ARBA" id="ARBA00023316"/>
    </source>
</evidence>
<dbReference type="GO" id="GO:0071555">
    <property type="term" value="P:cell wall organization"/>
    <property type="evidence" value="ECO:0007669"/>
    <property type="project" value="UniProtKB-UniRule"/>
</dbReference>
<dbReference type="SUPFAM" id="SSF47090">
    <property type="entry name" value="PGBD-like"/>
    <property type="match status" value="1"/>
</dbReference>
<evidence type="ECO:0000256" key="7">
    <source>
        <dbReference type="PROSITE-ProRule" id="PRU01373"/>
    </source>
</evidence>
<evidence type="ECO:0000256" key="8">
    <source>
        <dbReference type="SAM" id="MobiDB-lite"/>
    </source>
</evidence>
<keyword evidence="4 7" id="KW-0133">Cell shape</keyword>
<dbReference type="Proteomes" id="UP000646478">
    <property type="component" value="Unassembled WGS sequence"/>
</dbReference>
<organism evidence="11 12">
    <name type="scientific">Brucella endophytica</name>
    <dbReference type="NCBI Taxonomy" id="1963359"/>
    <lineage>
        <taxon>Bacteria</taxon>
        <taxon>Pseudomonadati</taxon>
        <taxon>Pseudomonadota</taxon>
        <taxon>Alphaproteobacteria</taxon>
        <taxon>Hyphomicrobiales</taxon>
        <taxon>Brucellaceae</taxon>
        <taxon>Brucella/Ochrobactrum group</taxon>
        <taxon>Brucella</taxon>
    </lineage>
</organism>
<comment type="caution">
    <text evidence="11">The sequence shown here is derived from an EMBL/GenBank/DDBJ whole genome shotgun (WGS) entry which is preliminary data.</text>
</comment>
<evidence type="ECO:0000256" key="2">
    <source>
        <dbReference type="ARBA" id="ARBA00005992"/>
    </source>
</evidence>
<dbReference type="Gene3D" id="1.10.101.10">
    <property type="entry name" value="PGBD-like superfamily/PGBD"/>
    <property type="match status" value="1"/>
</dbReference>
<dbReference type="InterPro" id="IPR036366">
    <property type="entry name" value="PGBDSf"/>
</dbReference>
<dbReference type="InterPro" id="IPR038063">
    <property type="entry name" value="Transpep_catalytic_dom"/>
</dbReference>
<evidence type="ECO:0000256" key="9">
    <source>
        <dbReference type="SAM" id="SignalP"/>
    </source>
</evidence>
<feature type="region of interest" description="Disordered" evidence="8">
    <location>
        <begin position="58"/>
        <end position="91"/>
    </location>
</feature>
<dbReference type="InterPro" id="IPR036365">
    <property type="entry name" value="PGBD-like_sf"/>
</dbReference>
<accession>A0A916WBK8</accession>
<evidence type="ECO:0000313" key="11">
    <source>
        <dbReference type="EMBL" id="GGA85777.1"/>
    </source>
</evidence>
<feature type="active site" description="Proton donor/acceptor" evidence="7">
    <location>
        <position position="567"/>
    </location>
</feature>
<dbReference type="GO" id="GO:0009252">
    <property type="term" value="P:peptidoglycan biosynthetic process"/>
    <property type="evidence" value="ECO:0007669"/>
    <property type="project" value="UniProtKB-KW"/>
</dbReference>
<dbReference type="InterPro" id="IPR006311">
    <property type="entry name" value="TAT_signal"/>
</dbReference>
<reference evidence="11" key="1">
    <citation type="journal article" date="2014" name="Int. J. Syst. Evol. Microbiol.">
        <title>Complete genome sequence of Corynebacterium casei LMG S-19264T (=DSM 44701T), isolated from a smear-ripened cheese.</title>
        <authorList>
            <consortium name="US DOE Joint Genome Institute (JGI-PGF)"/>
            <person name="Walter F."/>
            <person name="Albersmeier A."/>
            <person name="Kalinowski J."/>
            <person name="Ruckert C."/>
        </authorList>
    </citation>
    <scope>NUCLEOTIDE SEQUENCE</scope>
    <source>
        <strain evidence="11">CGMCC 1.15082</strain>
    </source>
</reference>
<keyword evidence="6 7" id="KW-0961">Cell wall biogenesis/degradation</keyword>
<protein>
    <submittedName>
        <fullName evidence="11">Peptidoglycan-binding protein</fullName>
    </submittedName>
</protein>
<evidence type="ECO:0000256" key="4">
    <source>
        <dbReference type="ARBA" id="ARBA00022960"/>
    </source>
</evidence>
<evidence type="ECO:0000313" key="12">
    <source>
        <dbReference type="Proteomes" id="UP000646478"/>
    </source>
</evidence>
<dbReference type="InterPro" id="IPR045380">
    <property type="entry name" value="LD_TPept_scaffold_dom"/>
</dbReference>
<gene>
    <name evidence="11" type="ORF">GCM10011491_11760</name>
</gene>
<dbReference type="InterPro" id="IPR002477">
    <property type="entry name" value="Peptidoglycan-bd-like"/>
</dbReference>
<feature type="domain" description="L,D-TPase catalytic" evidence="10">
    <location>
        <begin position="436"/>
        <end position="607"/>
    </location>
</feature>
<dbReference type="AlphaFoldDB" id="A0A916WBK8"/>
<dbReference type="SUPFAM" id="SSF141523">
    <property type="entry name" value="L,D-transpeptidase catalytic domain-like"/>
    <property type="match status" value="1"/>
</dbReference>
<dbReference type="GO" id="GO:0004180">
    <property type="term" value="F:carboxypeptidase activity"/>
    <property type="evidence" value="ECO:0007669"/>
    <property type="project" value="UniProtKB-ARBA"/>
</dbReference>
<dbReference type="Gene3D" id="2.40.440.10">
    <property type="entry name" value="L,D-transpeptidase catalytic domain-like"/>
    <property type="match status" value="1"/>
</dbReference>
<feature type="active site" description="Nucleophile" evidence="7">
    <location>
        <position position="586"/>
    </location>
</feature>
<dbReference type="PANTHER" id="PTHR41533:SF2">
    <property type="entry name" value="BLR7131 PROTEIN"/>
    <property type="match status" value="1"/>
</dbReference>
<dbReference type="PANTHER" id="PTHR41533">
    <property type="entry name" value="L,D-TRANSPEPTIDASE HI_1667-RELATED"/>
    <property type="match status" value="1"/>
</dbReference>
<keyword evidence="5 7" id="KW-0573">Peptidoglycan synthesis</keyword>
<dbReference type="Pfam" id="PF01471">
    <property type="entry name" value="PG_binding_1"/>
    <property type="match status" value="1"/>
</dbReference>
<dbReference type="InterPro" id="IPR005490">
    <property type="entry name" value="LD_TPept_cat_dom"/>
</dbReference>
<dbReference type="InterPro" id="IPR052905">
    <property type="entry name" value="LD-transpeptidase_YkuD-like"/>
</dbReference>
<dbReference type="Pfam" id="PF03734">
    <property type="entry name" value="YkuD"/>
    <property type="match status" value="1"/>
</dbReference>
<dbReference type="PROSITE" id="PS51318">
    <property type="entry name" value="TAT"/>
    <property type="match status" value="1"/>
</dbReference>
<evidence type="ECO:0000256" key="1">
    <source>
        <dbReference type="ARBA" id="ARBA00004752"/>
    </source>
</evidence>
<dbReference type="Pfam" id="PF20142">
    <property type="entry name" value="Scaffold"/>
    <property type="match status" value="1"/>
</dbReference>
<dbReference type="PROSITE" id="PS52029">
    <property type="entry name" value="LD_TPASE"/>
    <property type="match status" value="1"/>
</dbReference>
<comment type="pathway">
    <text evidence="1 7">Cell wall biogenesis; peptidoglycan biosynthesis.</text>
</comment>
<feature type="compositionally biased region" description="Low complexity" evidence="8">
    <location>
        <begin position="74"/>
        <end position="91"/>
    </location>
</feature>
<dbReference type="GO" id="GO:0016740">
    <property type="term" value="F:transferase activity"/>
    <property type="evidence" value="ECO:0007669"/>
    <property type="project" value="UniProtKB-KW"/>
</dbReference>
<keyword evidence="12" id="KW-1185">Reference proteome</keyword>
<sequence length="670" mass="73983">MRISRDENIRANIMHFPSRNRVLAAAAAGAALAVSTALTATDAHAASTLLELFRQRNQPQQTQPVAPVAPPPAAAERAPVPPAQAQAPAAQTPIKRVIVKGPQVYDYKPDALVRIDFTKIDMQLTAATKNTSPSEAITSGMSPLPAKALSEEGSFADALDQLKTTDVRAEKAIADAVVDFYSAHQKFIWSEGLEVTAKAKQVAALFARAGEEGLDPEEYAVTIPADTFDPAQRQERLKKLADFEILMSARALRYAIDAGEGRITADRLSEMHDLPRGRVNARDVLDKLAASNDPAATLASFQPQNKWYAELKKSLADLDGKAGDVQVRIAAGTLIRPGDDNPEMANVVALILKKAPADYLAKYQDVLTAHEGKTVYDPELVAAIKAYQRHAGSSPDGVIGRSTIATLQGESVAVKRDRIIYAMERLRWLPHDFGNRYVFVNQPAYRAQYFADGQEKLAMNVVVGSPRHQTYFFYDKVQTVVFNPSWGIPRSIIMNEMMPKILKDPGYLERNGYEVYKNGKRVPANSVNWARVASGKENVGIRQIPSLDNSLGELKILFPNVHDIYMHDTPAKSYFKRDMRALSHGCIRLARPRDMAAAVLGQPVESLEKYFGKNERAVKVPEQIPVYLTYFTAWPDASTGKIRYYDDVYDRDANLAKAFEKTRASRLANS</sequence>
<evidence type="ECO:0000256" key="3">
    <source>
        <dbReference type="ARBA" id="ARBA00022679"/>
    </source>
</evidence>
<keyword evidence="3" id="KW-0808">Transferase</keyword>
<evidence type="ECO:0000259" key="10">
    <source>
        <dbReference type="PROSITE" id="PS52029"/>
    </source>
</evidence>